<dbReference type="Pfam" id="PF26509">
    <property type="entry name" value="DUF8171"/>
    <property type="match status" value="1"/>
</dbReference>
<feature type="domain" description="DUF8171" evidence="2">
    <location>
        <begin position="17"/>
        <end position="280"/>
    </location>
</feature>
<feature type="transmembrane region" description="Helical" evidence="1">
    <location>
        <begin position="48"/>
        <end position="72"/>
    </location>
</feature>
<evidence type="ECO:0000313" key="3">
    <source>
        <dbReference type="EMBL" id="HCS93263.1"/>
    </source>
</evidence>
<protein>
    <submittedName>
        <fullName evidence="3">Cell division protein FtsQ</fullName>
    </submittedName>
</protein>
<sequence>MSIMGRQQQKNDAQKLMIFVLSMSLYGIATMFTELIPSIQVGIVEFSIEYFFFIPLTLAMLLDPLSVALGAATGELVFSEIMLGQFGGLGEAEKFITVTIGILVAGRLVTNPTDKKRVGVAAALGVFVQLGLGFIVDVLKVQLAVEDFEAVAGLPESVYFTEGFSLLNDFLFSGILFCILPTLYLVPKLYGKIEPLMGIRPRDKSSFINSGNAISGKTLFYMFIAFLAAIAAEFLSETGFELIDWEASWAESSPAMLLSIMTAVVLLIIAVIVIVKRRSKKIAPSE</sequence>
<dbReference type="STRING" id="1121105.GCA_000421665_01258"/>
<keyword evidence="1" id="KW-1133">Transmembrane helix</keyword>
<keyword evidence="3" id="KW-0131">Cell cycle</keyword>
<keyword evidence="1" id="KW-0812">Transmembrane</keyword>
<dbReference type="InterPro" id="IPR058484">
    <property type="entry name" value="DUF8171"/>
</dbReference>
<dbReference type="GO" id="GO:0051301">
    <property type="term" value="P:cell division"/>
    <property type="evidence" value="ECO:0007669"/>
    <property type="project" value="UniProtKB-KW"/>
</dbReference>
<dbReference type="Proteomes" id="UP000262195">
    <property type="component" value="Unassembled WGS sequence"/>
</dbReference>
<dbReference type="AlphaFoldDB" id="A0A3D4S359"/>
<accession>A0A3D4S359</accession>
<feature type="transmembrane region" description="Helical" evidence="1">
    <location>
        <begin position="170"/>
        <end position="190"/>
    </location>
</feature>
<feature type="transmembrane region" description="Helical" evidence="1">
    <location>
        <begin position="211"/>
        <end position="235"/>
    </location>
</feature>
<organism evidence="3 4">
    <name type="scientific">Bavariicoccus seileri</name>
    <dbReference type="NCBI Taxonomy" id="549685"/>
    <lineage>
        <taxon>Bacteria</taxon>
        <taxon>Bacillati</taxon>
        <taxon>Bacillota</taxon>
        <taxon>Bacilli</taxon>
        <taxon>Lactobacillales</taxon>
        <taxon>Enterococcaceae</taxon>
        <taxon>Bavariicoccus</taxon>
    </lineage>
</organism>
<reference evidence="3 4" key="1">
    <citation type="journal article" date="2018" name="Nat. Biotechnol.">
        <title>A standardized bacterial taxonomy based on genome phylogeny substantially revises the tree of life.</title>
        <authorList>
            <person name="Parks D.H."/>
            <person name="Chuvochina M."/>
            <person name="Waite D.W."/>
            <person name="Rinke C."/>
            <person name="Skarshewski A."/>
            <person name="Chaumeil P.A."/>
            <person name="Hugenholtz P."/>
        </authorList>
    </citation>
    <scope>NUCLEOTIDE SEQUENCE [LARGE SCALE GENOMIC DNA]</scope>
    <source>
        <strain evidence="3">UBA11306</strain>
    </source>
</reference>
<evidence type="ECO:0000256" key="1">
    <source>
        <dbReference type="SAM" id="Phobius"/>
    </source>
</evidence>
<keyword evidence="3" id="KW-0132">Cell division</keyword>
<keyword evidence="1" id="KW-0472">Membrane</keyword>
<feature type="transmembrane region" description="Helical" evidence="1">
    <location>
        <begin position="255"/>
        <end position="275"/>
    </location>
</feature>
<feature type="transmembrane region" description="Helical" evidence="1">
    <location>
        <begin position="16"/>
        <end position="36"/>
    </location>
</feature>
<evidence type="ECO:0000259" key="2">
    <source>
        <dbReference type="Pfam" id="PF26509"/>
    </source>
</evidence>
<evidence type="ECO:0000313" key="4">
    <source>
        <dbReference type="Proteomes" id="UP000262195"/>
    </source>
</evidence>
<feature type="transmembrane region" description="Helical" evidence="1">
    <location>
        <begin position="117"/>
        <end position="136"/>
    </location>
</feature>
<comment type="caution">
    <text evidence="3">The sequence shown here is derived from an EMBL/GenBank/DDBJ whole genome shotgun (WGS) entry which is preliminary data.</text>
</comment>
<gene>
    <name evidence="3" type="ORF">DIW15_00960</name>
</gene>
<name>A0A3D4S359_9ENTE</name>
<dbReference type="EMBL" id="DQHO01000006">
    <property type="protein sequence ID" value="HCS93263.1"/>
    <property type="molecule type" value="Genomic_DNA"/>
</dbReference>
<proteinExistence type="predicted"/>